<proteinExistence type="predicted"/>
<reference evidence="3" key="1">
    <citation type="submission" date="2018-01" db="EMBL/GenBank/DDBJ databases">
        <authorList>
            <person name="Kerou L M."/>
        </authorList>
    </citation>
    <scope>NUCLEOTIDE SEQUENCE [LARGE SCALE GENOMIC DNA]</scope>
    <source>
        <strain evidence="3">SCU2</strain>
    </source>
</reference>
<dbReference type="AlphaFoldDB" id="A0A2K5ATH2"/>
<evidence type="ECO:0000256" key="1">
    <source>
        <dbReference type="SAM" id="Phobius"/>
    </source>
</evidence>
<sequence>MDERKQGVDTISSLIALVFDTSISILILQARIMLLLNRLAGSWLSKYVEFLEGEAGKPVRERVKVE</sequence>
<dbReference type="EMBL" id="LT981265">
    <property type="protein sequence ID" value="SPC34919.1"/>
    <property type="molecule type" value="Genomic_DNA"/>
</dbReference>
<accession>A0A2K5ATH2</accession>
<dbReference type="KEGG" id="ncv:NCAV_1756"/>
<protein>
    <submittedName>
        <fullName evidence="2">Uncharacterized protein</fullName>
    </submittedName>
</protein>
<gene>
    <name evidence="2" type="ORF">NCAV_1756</name>
</gene>
<organism evidence="2 3">
    <name type="scientific">Candidatus Nitrosocaldus cavascurensis</name>
    <dbReference type="NCBI Taxonomy" id="2058097"/>
    <lineage>
        <taxon>Archaea</taxon>
        <taxon>Nitrososphaerota</taxon>
        <taxon>Nitrososphaeria</taxon>
        <taxon>Candidatus Nitrosocaldales</taxon>
        <taxon>Candidatus Nitrosocaldaceae</taxon>
        <taxon>Candidatus Nitrosocaldus</taxon>
    </lineage>
</organism>
<evidence type="ECO:0000313" key="3">
    <source>
        <dbReference type="Proteomes" id="UP000236248"/>
    </source>
</evidence>
<keyword evidence="1" id="KW-0812">Transmembrane</keyword>
<evidence type="ECO:0000313" key="2">
    <source>
        <dbReference type="EMBL" id="SPC34919.1"/>
    </source>
</evidence>
<dbReference type="GeneID" id="41595735"/>
<dbReference type="Proteomes" id="UP000236248">
    <property type="component" value="Chromosome NCAV"/>
</dbReference>
<dbReference type="RefSeq" id="WP_103286517.1">
    <property type="nucleotide sequence ID" value="NZ_LT981265.1"/>
</dbReference>
<name>A0A2K5ATH2_9ARCH</name>
<keyword evidence="1" id="KW-1133">Transmembrane helix</keyword>
<keyword evidence="1" id="KW-0472">Membrane</keyword>
<feature type="transmembrane region" description="Helical" evidence="1">
    <location>
        <begin position="12"/>
        <end position="36"/>
    </location>
</feature>
<keyword evidence="3" id="KW-1185">Reference proteome</keyword>